<evidence type="ECO:0000313" key="2">
    <source>
        <dbReference type="EMBL" id="MFC3510639.1"/>
    </source>
</evidence>
<feature type="compositionally biased region" description="Low complexity" evidence="1">
    <location>
        <begin position="320"/>
        <end position="368"/>
    </location>
</feature>
<organism evidence="2 3">
    <name type="scientific">Amycolatopsis halotolerans</name>
    <dbReference type="NCBI Taxonomy" id="330083"/>
    <lineage>
        <taxon>Bacteria</taxon>
        <taxon>Bacillati</taxon>
        <taxon>Actinomycetota</taxon>
        <taxon>Actinomycetes</taxon>
        <taxon>Pseudonocardiales</taxon>
        <taxon>Pseudonocardiaceae</taxon>
        <taxon>Amycolatopsis</taxon>
    </lineage>
</organism>
<feature type="compositionally biased region" description="Gly residues" evidence="1">
    <location>
        <begin position="369"/>
        <end position="380"/>
    </location>
</feature>
<gene>
    <name evidence="2" type="ORF">ACFORO_10735</name>
</gene>
<dbReference type="EMBL" id="JBHRWI010000015">
    <property type="protein sequence ID" value="MFC3510639.1"/>
    <property type="molecule type" value="Genomic_DNA"/>
</dbReference>
<feature type="compositionally biased region" description="Gly residues" evidence="1">
    <location>
        <begin position="297"/>
        <end position="319"/>
    </location>
</feature>
<evidence type="ECO:0008006" key="4">
    <source>
        <dbReference type="Google" id="ProtNLM"/>
    </source>
</evidence>
<proteinExistence type="predicted"/>
<feature type="region of interest" description="Disordered" evidence="1">
    <location>
        <begin position="166"/>
        <end position="239"/>
    </location>
</feature>
<feature type="compositionally biased region" description="Pro residues" evidence="1">
    <location>
        <begin position="416"/>
        <end position="431"/>
    </location>
</feature>
<feature type="compositionally biased region" description="Basic and acidic residues" evidence="1">
    <location>
        <begin position="215"/>
        <end position="225"/>
    </location>
</feature>
<accession>A0ABV7QFK1</accession>
<comment type="caution">
    <text evidence="2">The sequence shown here is derived from an EMBL/GenBank/DDBJ whole genome shotgun (WGS) entry which is preliminary data.</text>
</comment>
<reference evidence="3" key="1">
    <citation type="journal article" date="2019" name="Int. J. Syst. Evol. Microbiol.">
        <title>The Global Catalogue of Microorganisms (GCM) 10K type strain sequencing project: providing services to taxonomists for standard genome sequencing and annotation.</title>
        <authorList>
            <consortium name="The Broad Institute Genomics Platform"/>
            <consortium name="The Broad Institute Genome Sequencing Center for Infectious Disease"/>
            <person name="Wu L."/>
            <person name="Ma J."/>
        </authorList>
    </citation>
    <scope>NUCLEOTIDE SEQUENCE [LARGE SCALE GENOMIC DNA]</scope>
    <source>
        <strain evidence="3">CGMCC 4.7682</strain>
    </source>
</reference>
<feature type="region of interest" description="Disordered" evidence="1">
    <location>
        <begin position="251"/>
        <end position="456"/>
    </location>
</feature>
<name>A0ABV7QFK1_9PSEU</name>
<protein>
    <recommendedName>
        <fullName evidence="4">PPE family protein</fullName>
    </recommendedName>
</protein>
<evidence type="ECO:0000256" key="1">
    <source>
        <dbReference type="SAM" id="MobiDB-lite"/>
    </source>
</evidence>
<keyword evidence="3" id="KW-1185">Reference proteome</keyword>
<sequence>MIDYRSKELGELRDMIVAECVQHVPLLSAASAMWTQVRPWLADRAADLDRTRLDLADGWKDFAGTVFDAEALKVVRVAQSWTDDMAGGPESGGPLTTSTTTKQISDAITALINAIHDARGFADAKIANLPSNASQADVDQARNDVADRLNTLTPLYQEVTSKLLAAPGRQLSGDPKVGLTSTSDQPGPGPAVPNNGGGDPASANPQETPSPQEVPDTKEPAKDPADSSPESPLVTAKNAADVASKLLDLAKNAGGTGGNAAQVPDPVSTAFNPADLYQPADFSPVPQPDSGLPGLAGSVGGGAGAGIGGGGGVGGGPAGAGTSASGAVSPNAAQAGLSAGAAPAAGAATSTGSAGSSGMPPMYPPQSGAGRGGSGSGGIRPGAAERVNAVRSRKTDGKTGVVLAGRETEGKRRKPAPAPAKAPKKPPPPVEQAPVEVLDEELWQVGSAGPERSYRT</sequence>
<dbReference type="Proteomes" id="UP001595764">
    <property type="component" value="Unassembled WGS sequence"/>
</dbReference>
<dbReference type="RefSeq" id="WP_377868632.1">
    <property type="nucleotide sequence ID" value="NZ_JBHMAY010000007.1"/>
</dbReference>
<evidence type="ECO:0000313" key="3">
    <source>
        <dbReference type="Proteomes" id="UP001595764"/>
    </source>
</evidence>